<keyword evidence="2" id="KW-0812">Transmembrane</keyword>
<dbReference type="RefSeq" id="WP_126383060.1">
    <property type="nucleotide sequence ID" value="NZ_LR134350.1"/>
</dbReference>
<evidence type="ECO:0000256" key="1">
    <source>
        <dbReference type="SAM" id="MobiDB-lite"/>
    </source>
</evidence>
<gene>
    <name evidence="3" type="ORF">NCTC11636_02093</name>
</gene>
<keyword evidence="4" id="KW-1185">Reference proteome</keyword>
<proteinExistence type="predicted"/>
<accession>A0A3S4RXS0</accession>
<feature type="compositionally biased region" description="Low complexity" evidence="1">
    <location>
        <begin position="73"/>
        <end position="82"/>
    </location>
</feature>
<dbReference type="Proteomes" id="UP000266895">
    <property type="component" value="Chromosome"/>
</dbReference>
<feature type="region of interest" description="Disordered" evidence="1">
    <location>
        <begin position="1"/>
        <end position="29"/>
    </location>
</feature>
<protein>
    <recommendedName>
        <fullName evidence="5">ARC6 IMS domain-containing protein</fullName>
    </recommendedName>
</protein>
<evidence type="ECO:0008006" key="5">
    <source>
        <dbReference type="Google" id="ProtNLM"/>
    </source>
</evidence>
<reference evidence="3 4" key="1">
    <citation type="submission" date="2018-12" db="EMBL/GenBank/DDBJ databases">
        <authorList>
            <consortium name="Pathogen Informatics"/>
        </authorList>
    </citation>
    <scope>NUCLEOTIDE SEQUENCE [LARGE SCALE GENOMIC DNA]</scope>
    <source>
        <strain evidence="3 4">NCTC11636</strain>
    </source>
</reference>
<name>A0A3S4RXS0_9ACTO</name>
<dbReference type="EMBL" id="LR134350">
    <property type="protein sequence ID" value="VEG29541.1"/>
    <property type="molecule type" value="Genomic_DNA"/>
</dbReference>
<dbReference type="KEGG" id="ahw:NCTC11636_02093"/>
<sequence length="229" mass="23361">MKPVSVKPEKPEPSEKHEQPERAPSGPVGGSRRRLLVVVLVCACLLAGVLWYLGASGDGGGGAAATATSTSAPAATGASATPSAPPPPSPAPLPAGALDAAQVESLAEHVLAGQAQALADPVTADASTLLTGAALEEFRNQREEWESGQWHQEGAATVDGVEVLEASADSGSLTAQMCVDSTTVRVLDENGADVRPADSPQRTLTVMTFAFVDGHWKLASQSFAAEPDC</sequence>
<feature type="transmembrane region" description="Helical" evidence="2">
    <location>
        <begin position="35"/>
        <end position="54"/>
    </location>
</feature>
<feature type="compositionally biased region" description="Pro residues" evidence="1">
    <location>
        <begin position="83"/>
        <end position="93"/>
    </location>
</feature>
<evidence type="ECO:0000256" key="2">
    <source>
        <dbReference type="SAM" id="Phobius"/>
    </source>
</evidence>
<evidence type="ECO:0000313" key="4">
    <source>
        <dbReference type="Proteomes" id="UP000266895"/>
    </source>
</evidence>
<feature type="compositionally biased region" description="Basic and acidic residues" evidence="1">
    <location>
        <begin position="7"/>
        <end position="21"/>
    </location>
</feature>
<evidence type="ECO:0000313" key="3">
    <source>
        <dbReference type="EMBL" id="VEG29541.1"/>
    </source>
</evidence>
<keyword evidence="2" id="KW-0472">Membrane</keyword>
<feature type="region of interest" description="Disordered" evidence="1">
    <location>
        <begin position="73"/>
        <end position="96"/>
    </location>
</feature>
<dbReference type="OrthoDB" id="3252464at2"/>
<organism evidence="3 4">
    <name type="scientific">Actinomyces howellii</name>
    <dbReference type="NCBI Taxonomy" id="52771"/>
    <lineage>
        <taxon>Bacteria</taxon>
        <taxon>Bacillati</taxon>
        <taxon>Actinomycetota</taxon>
        <taxon>Actinomycetes</taxon>
        <taxon>Actinomycetales</taxon>
        <taxon>Actinomycetaceae</taxon>
        <taxon>Actinomyces</taxon>
    </lineage>
</organism>
<keyword evidence="2" id="KW-1133">Transmembrane helix</keyword>
<dbReference type="AlphaFoldDB" id="A0A3S4RXS0"/>